<feature type="compositionally biased region" description="Low complexity" evidence="1">
    <location>
        <begin position="124"/>
        <end position="141"/>
    </location>
</feature>
<protein>
    <recommendedName>
        <fullName evidence="6">MYB transcription factor</fullName>
    </recommendedName>
</protein>
<dbReference type="Pfam" id="PF00249">
    <property type="entry name" value="Myb_DNA-binding"/>
    <property type="match status" value="1"/>
</dbReference>
<dbReference type="GO" id="GO:0000978">
    <property type="term" value="F:RNA polymerase II cis-regulatory region sequence-specific DNA binding"/>
    <property type="evidence" value="ECO:0007669"/>
    <property type="project" value="TreeGrafter"/>
</dbReference>
<accession>A0A150FW52</accession>
<feature type="domain" description="HTH myb-type" evidence="3">
    <location>
        <begin position="38"/>
        <end position="92"/>
    </location>
</feature>
<feature type="compositionally biased region" description="Low complexity" evidence="1">
    <location>
        <begin position="187"/>
        <end position="205"/>
    </location>
</feature>
<dbReference type="AlphaFoldDB" id="A0A150FW52"/>
<name>A0A150FW52_GONPE</name>
<evidence type="ECO:0000256" key="1">
    <source>
        <dbReference type="SAM" id="MobiDB-lite"/>
    </source>
</evidence>
<dbReference type="CDD" id="cd00167">
    <property type="entry name" value="SANT"/>
    <property type="match status" value="2"/>
</dbReference>
<dbReference type="PANTHER" id="PTHR45614">
    <property type="entry name" value="MYB PROTEIN-RELATED"/>
    <property type="match status" value="1"/>
</dbReference>
<dbReference type="PROSITE" id="PS50090">
    <property type="entry name" value="MYB_LIKE"/>
    <property type="match status" value="1"/>
</dbReference>
<keyword evidence="5" id="KW-1185">Reference proteome</keyword>
<evidence type="ECO:0000313" key="4">
    <source>
        <dbReference type="EMBL" id="KXZ41798.1"/>
    </source>
</evidence>
<gene>
    <name evidence="4" type="ORF">GPECTOR_280g740</name>
</gene>
<dbReference type="OrthoDB" id="2143914at2759"/>
<dbReference type="STRING" id="33097.A0A150FW52"/>
<dbReference type="InterPro" id="IPR001005">
    <property type="entry name" value="SANT/Myb"/>
</dbReference>
<dbReference type="InterPro" id="IPR017930">
    <property type="entry name" value="Myb_dom"/>
</dbReference>
<evidence type="ECO:0000259" key="3">
    <source>
        <dbReference type="PROSITE" id="PS51294"/>
    </source>
</evidence>
<feature type="region of interest" description="Disordered" evidence="1">
    <location>
        <begin position="122"/>
        <end position="207"/>
    </location>
</feature>
<organism evidence="4 5">
    <name type="scientific">Gonium pectorale</name>
    <name type="common">Green alga</name>
    <dbReference type="NCBI Taxonomy" id="33097"/>
    <lineage>
        <taxon>Eukaryota</taxon>
        <taxon>Viridiplantae</taxon>
        <taxon>Chlorophyta</taxon>
        <taxon>core chlorophytes</taxon>
        <taxon>Chlorophyceae</taxon>
        <taxon>CS clade</taxon>
        <taxon>Chlamydomonadales</taxon>
        <taxon>Volvocaceae</taxon>
        <taxon>Gonium</taxon>
    </lineage>
</organism>
<dbReference type="SUPFAM" id="SSF46689">
    <property type="entry name" value="Homeodomain-like"/>
    <property type="match status" value="1"/>
</dbReference>
<dbReference type="GO" id="GO:0000981">
    <property type="term" value="F:DNA-binding transcription factor activity, RNA polymerase II-specific"/>
    <property type="evidence" value="ECO:0007669"/>
    <property type="project" value="TreeGrafter"/>
</dbReference>
<dbReference type="InterPro" id="IPR009057">
    <property type="entry name" value="Homeodomain-like_sf"/>
</dbReference>
<feature type="domain" description="Myb-like" evidence="2">
    <location>
        <begin position="43"/>
        <end position="88"/>
    </location>
</feature>
<dbReference type="PROSITE" id="PS51294">
    <property type="entry name" value="HTH_MYB"/>
    <property type="match status" value="1"/>
</dbReference>
<evidence type="ECO:0000259" key="2">
    <source>
        <dbReference type="PROSITE" id="PS50090"/>
    </source>
</evidence>
<evidence type="ECO:0008006" key="6">
    <source>
        <dbReference type="Google" id="ProtNLM"/>
    </source>
</evidence>
<dbReference type="InterPro" id="IPR050560">
    <property type="entry name" value="MYB_TF"/>
</dbReference>
<dbReference type="Proteomes" id="UP000075714">
    <property type="component" value="Unassembled WGS sequence"/>
</dbReference>
<dbReference type="Gene3D" id="1.10.10.60">
    <property type="entry name" value="Homeodomain-like"/>
    <property type="match status" value="2"/>
</dbReference>
<dbReference type="GO" id="GO:0005634">
    <property type="term" value="C:nucleus"/>
    <property type="evidence" value="ECO:0007669"/>
    <property type="project" value="TreeGrafter"/>
</dbReference>
<comment type="caution">
    <text evidence="4">The sequence shown here is derived from an EMBL/GenBank/DDBJ whole genome shotgun (WGS) entry which is preliminary data.</text>
</comment>
<proteinExistence type="predicted"/>
<dbReference type="PANTHER" id="PTHR45614:SF232">
    <property type="entry name" value="TRANSCRIPTION FACTOR MYB3R-2"/>
    <property type="match status" value="1"/>
</dbReference>
<sequence>MVHIAGGGGGGAAAGEQLLGGRTPKQCRDRWMHYLKPDVITTKQTWSEQEEWALVAAHAALGNRWADIARRVGGRSENAVKNHWNTGLRRKLPTRYADMRISVLDRYQALRGFKKFPPPEEAEVLAAATSGPPLPTPSGGDARAGGRRGGDGAQAGKKRKAESQNEQAQQVPEQGPPQADGRGGAGDSLEAAEAAEDATAVSAGASEEEAEAYMMDFFA</sequence>
<dbReference type="SMART" id="SM00717">
    <property type="entry name" value="SANT"/>
    <property type="match status" value="1"/>
</dbReference>
<reference evidence="5" key="1">
    <citation type="journal article" date="2016" name="Nat. Commun.">
        <title>The Gonium pectorale genome demonstrates co-option of cell cycle regulation during the evolution of multicellularity.</title>
        <authorList>
            <person name="Hanschen E.R."/>
            <person name="Marriage T.N."/>
            <person name="Ferris P.J."/>
            <person name="Hamaji T."/>
            <person name="Toyoda A."/>
            <person name="Fujiyama A."/>
            <person name="Neme R."/>
            <person name="Noguchi H."/>
            <person name="Minakuchi Y."/>
            <person name="Suzuki M."/>
            <person name="Kawai-Toyooka H."/>
            <person name="Smith D.R."/>
            <person name="Sparks H."/>
            <person name="Anderson J."/>
            <person name="Bakaric R."/>
            <person name="Luria V."/>
            <person name="Karger A."/>
            <person name="Kirschner M.W."/>
            <person name="Durand P.M."/>
            <person name="Michod R.E."/>
            <person name="Nozaki H."/>
            <person name="Olson B.J."/>
        </authorList>
    </citation>
    <scope>NUCLEOTIDE SEQUENCE [LARGE SCALE GENOMIC DNA]</scope>
    <source>
        <strain evidence="5">NIES-2863</strain>
    </source>
</reference>
<dbReference type="EMBL" id="LSYV01000279">
    <property type="protein sequence ID" value="KXZ41798.1"/>
    <property type="molecule type" value="Genomic_DNA"/>
</dbReference>
<evidence type="ECO:0000313" key="5">
    <source>
        <dbReference type="Proteomes" id="UP000075714"/>
    </source>
</evidence>